<keyword evidence="1" id="KW-1133">Transmembrane helix</keyword>
<evidence type="ECO:0008006" key="4">
    <source>
        <dbReference type="Google" id="ProtNLM"/>
    </source>
</evidence>
<gene>
    <name evidence="2" type="ORF">MM35RIKEN_01450</name>
</gene>
<dbReference type="RefSeq" id="WP_212818442.1">
    <property type="nucleotide sequence ID" value="NZ_AP023415.1"/>
</dbReference>
<feature type="transmembrane region" description="Helical" evidence="1">
    <location>
        <begin position="95"/>
        <end position="113"/>
    </location>
</feature>
<organism evidence="2 3">
    <name type="scientific">Vescimonas fastidiosa</name>
    <dbReference type="NCBI Taxonomy" id="2714353"/>
    <lineage>
        <taxon>Bacteria</taxon>
        <taxon>Bacillati</taxon>
        <taxon>Bacillota</taxon>
        <taxon>Clostridia</taxon>
        <taxon>Eubacteriales</taxon>
        <taxon>Oscillospiraceae</taxon>
        <taxon>Vescimonas</taxon>
    </lineage>
</organism>
<keyword evidence="1" id="KW-0812">Transmembrane</keyword>
<name>A0A810PZN9_9FIRM</name>
<feature type="transmembrane region" description="Helical" evidence="1">
    <location>
        <begin position="315"/>
        <end position="334"/>
    </location>
</feature>
<keyword evidence="3" id="KW-1185">Reference proteome</keyword>
<dbReference type="EMBL" id="AP023415">
    <property type="protein sequence ID" value="BCK77953.1"/>
    <property type="molecule type" value="Genomic_DNA"/>
</dbReference>
<feature type="transmembrane region" description="Helical" evidence="1">
    <location>
        <begin position="30"/>
        <end position="48"/>
    </location>
</feature>
<feature type="transmembrane region" description="Helical" evidence="1">
    <location>
        <begin position="125"/>
        <end position="152"/>
    </location>
</feature>
<feature type="transmembrane region" description="Helical" evidence="1">
    <location>
        <begin position="266"/>
        <end position="286"/>
    </location>
</feature>
<dbReference type="Pfam" id="PF14897">
    <property type="entry name" value="EpsG"/>
    <property type="match status" value="1"/>
</dbReference>
<dbReference type="InterPro" id="IPR049458">
    <property type="entry name" value="EpsG-like"/>
</dbReference>
<evidence type="ECO:0000313" key="2">
    <source>
        <dbReference type="EMBL" id="BCK77953.1"/>
    </source>
</evidence>
<dbReference type="KEGG" id="vfa:MM35RIKEN_01450"/>
<dbReference type="AlphaFoldDB" id="A0A810PZN9"/>
<proteinExistence type="predicted"/>
<feature type="transmembrane region" description="Helical" evidence="1">
    <location>
        <begin position="203"/>
        <end position="222"/>
    </location>
</feature>
<dbReference type="Proteomes" id="UP000681343">
    <property type="component" value="Chromosome"/>
</dbReference>
<feature type="transmembrane region" description="Helical" evidence="1">
    <location>
        <begin position="164"/>
        <end position="191"/>
    </location>
</feature>
<protein>
    <recommendedName>
        <fullName evidence="4">EpsG family protein</fullName>
    </recommendedName>
</protein>
<evidence type="ECO:0000313" key="3">
    <source>
        <dbReference type="Proteomes" id="UP000681343"/>
    </source>
</evidence>
<evidence type="ECO:0000256" key="1">
    <source>
        <dbReference type="SAM" id="Phobius"/>
    </source>
</evidence>
<reference evidence="2" key="1">
    <citation type="submission" date="2020-09" db="EMBL/GenBank/DDBJ databases">
        <title>New species isolated from human feces.</title>
        <authorList>
            <person name="Kitahara M."/>
            <person name="Shigeno Y."/>
            <person name="Shime M."/>
            <person name="Matsumoto Y."/>
            <person name="Nakamura S."/>
            <person name="Motooka D."/>
            <person name="Fukuoka S."/>
            <person name="Nishikawa H."/>
            <person name="Benno Y."/>
        </authorList>
    </citation>
    <scope>NUCLEOTIDE SEQUENCE</scope>
    <source>
        <strain evidence="2">MM35</strain>
    </source>
</reference>
<accession>A0A810PZN9</accession>
<feature type="transmembrane region" description="Helical" evidence="1">
    <location>
        <begin position="234"/>
        <end position="254"/>
    </location>
</feature>
<sequence>MDLQSLAIYGALAPVLFRLGKSARKRESRGIVWLMALLPSLVAGLRHVSVGIDTATYDAAFTLIERGQTEQVFGLERGFVGVCARLLRLWSSHGFLFFVFALASYGLLFFRLWQERGRLSFPWAALALYIGFYPFSLNGMRQFLAAALVVYATGYLREGKYLRFLLWVAAASLLHLSALVGLGYLGAELLFLKYFDPRRRRRALLLCGAALAVGAVAFARLMDRYGGYLAARSSGVGLMLPGKLLLLLGAATALRRTRPEEEGYETRAWGLYYGLGLGLTSLGYFVRYGGRVGLYYSIFEVFFLGRVLRAENDSVWIVSLKWLYGAMLGYQFYVSLTHGAQGEMPYRFFWQ</sequence>
<keyword evidence="1" id="KW-0472">Membrane</keyword>